<sequence length="334" mass="35751">MSKSRNAAEQPGVKVGERIIPVPASISPEAQERLRAAVGPDGTPLNALYAMPSANDPEAWRRMKHAADSHYAAAIRDRGQSGAVEVETTQIGCATVHIATPSEEAFDNCVYLDLHGGAFVFGSGEACRESARSQAIAHGICCYGIDYRTPPDHPFPAALDDCLAVYESAIARYGAHRVVIGGRSAGGNLALATVLRAHDEGKAMPAGLVLLSPEIDLTESGDSFNVNSTVDVVLPNPLMPANLLYAHGADLAHPYLSPLFAEFFDGFPTTFIQSGTRDLFLSNAVRLHRSLRRSGISADLHVFEAMPHGGFGGTPEDAELLDEVVRFVRHSLRR</sequence>
<evidence type="ECO:0000313" key="4">
    <source>
        <dbReference type="EMBL" id="ASR53406.1"/>
    </source>
</evidence>
<evidence type="ECO:0000259" key="3">
    <source>
        <dbReference type="Pfam" id="PF07859"/>
    </source>
</evidence>
<evidence type="ECO:0000256" key="2">
    <source>
        <dbReference type="ARBA" id="ARBA00022801"/>
    </source>
</evidence>
<dbReference type="InterPro" id="IPR029058">
    <property type="entry name" value="AB_hydrolase_fold"/>
</dbReference>
<evidence type="ECO:0000256" key="1">
    <source>
        <dbReference type="ARBA" id="ARBA00010515"/>
    </source>
</evidence>
<reference evidence="4 5" key="1">
    <citation type="submission" date="2017-03" db="EMBL/GenBank/DDBJ databases">
        <title>Complete genome sequence of Blastomonas fulva degrading microcsystin LR.</title>
        <authorList>
            <person name="Lee H.-g."/>
            <person name="Jin L."/>
            <person name="oh H.-M."/>
        </authorList>
    </citation>
    <scope>NUCLEOTIDE SEQUENCE [LARGE SCALE GENOMIC DNA]</scope>
    <source>
        <strain evidence="4 5">T2</strain>
    </source>
</reference>
<dbReference type="InterPro" id="IPR050300">
    <property type="entry name" value="GDXG_lipolytic_enzyme"/>
</dbReference>
<protein>
    <submittedName>
        <fullName evidence="4">Esterase</fullName>
    </submittedName>
</protein>
<evidence type="ECO:0000313" key="5">
    <source>
        <dbReference type="Proteomes" id="UP000258016"/>
    </source>
</evidence>
<accession>A0ABM6MBU4</accession>
<dbReference type="InterPro" id="IPR013094">
    <property type="entry name" value="AB_hydrolase_3"/>
</dbReference>
<comment type="similarity">
    <text evidence="1">Belongs to the 'GDXG' lipolytic enzyme family.</text>
</comment>
<name>A0ABM6MBU4_9SPHN</name>
<dbReference type="EMBL" id="CP020083">
    <property type="protein sequence ID" value="ASR53406.1"/>
    <property type="molecule type" value="Genomic_DNA"/>
</dbReference>
<gene>
    <name evidence="4" type="ORF">B5J99_08055</name>
</gene>
<organism evidence="4 5">
    <name type="scientific">Blastomonas fulva</name>
    <dbReference type="NCBI Taxonomy" id="1550728"/>
    <lineage>
        <taxon>Bacteria</taxon>
        <taxon>Pseudomonadati</taxon>
        <taxon>Pseudomonadota</taxon>
        <taxon>Alphaproteobacteria</taxon>
        <taxon>Sphingomonadales</taxon>
        <taxon>Sphingomonadaceae</taxon>
        <taxon>Blastomonas</taxon>
    </lineage>
</organism>
<dbReference type="PANTHER" id="PTHR48081:SF30">
    <property type="entry name" value="ACETYL-HYDROLASE LIPR-RELATED"/>
    <property type="match status" value="1"/>
</dbReference>
<keyword evidence="5" id="KW-1185">Reference proteome</keyword>
<dbReference type="PANTHER" id="PTHR48081">
    <property type="entry name" value="AB HYDROLASE SUPERFAMILY PROTEIN C4A8.06C"/>
    <property type="match status" value="1"/>
</dbReference>
<dbReference type="Proteomes" id="UP000258016">
    <property type="component" value="Chromosome"/>
</dbReference>
<proteinExistence type="inferred from homology"/>
<dbReference type="Gene3D" id="3.40.50.1820">
    <property type="entry name" value="alpha/beta hydrolase"/>
    <property type="match status" value="1"/>
</dbReference>
<feature type="domain" description="Alpha/beta hydrolase fold-3" evidence="3">
    <location>
        <begin position="112"/>
        <end position="309"/>
    </location>
</feature>
<dbReference type="Pfam" id="PF07859">
    <property type="entry name" value="Abhydrolase_3"/>
    <property type="match status" value="1"/>
</dbReference>
<keyword evidence="2" id="KW-0378">Hydrolase</keyword>
<dbReference type="SUPFAM" id="SSF53474">
    <property type="entry name" value="alpha/beta-Hydrolases"/>
    <property type="match status" value="1"/>
</dbReference>